<organism evidence="1 2">
    <name type="scientific">Anopheles maculatus</name>
    <dbReference type="NCBI Taxonomy" id="74869"/>
    <lineage>
        <taxon>Eukaryota</taxon>
        <taxon>Metazoa</taxon>
        <taxon>Ecdysozoa</taxon>
        <taxon>Arthropoda</taxon>
        <taxon>Hexapoda</taxon>
        <taxon>Insecta</taxon>
        <taxon>Pterygota</taxon>
        <taxon>Neoptera</taxon>
        <taxon>Endopterygota</taxon>
        <taxon>Diptera</taxon>
        <taxon>Nematocera</taxon>
        <taxon>Culicoidea</taxon>
        <taxon>Culicidae</taxon>
        <taxon>Anophelinae</taxon>
        <taxon>Anopheles</taxon>
        <taxon>Anopheles maculatus group</taxon>
    </lineage>
</organism>
<dbReference type="Proteomes" id="UP000075901">
    <property type="component" value="Unassembled WGS sequence"/>
</dbReference>
<keyword evidence="2" id="KW-1185">Reference proteome</keyword>
<reference evidence="2" key="1">
    <citation type="submission" date="2013-09" db="EMBL/GenBank/DDBJ databases">
        <title>The Genome Sequence of Anopheles maculatus species B.</title>
        <authorList>
            <consortium name="The Broad Institute Genomics Platform"/>
            <person name="Neafsey D.E."/>
            <person name="Besansky N."/>
            <person name="Howell P."/>
            <person name="Walton C."/>
            <person name="Young S.K."/>
            <person name="Zeng Q."/>
            <person name="Gargeya S."/>
            <person name="Fitzgerald M."/>
            <person name="Haas B."/>
            <person name="Abouelleil A."/>
            <person name="Allen A.W."/>
            <person name="Alvarado L."/>
            <person name="Arachchi H.M."/>
            <person name="Berlin A.M."/>
            <person name="Chapman S.B."/>
            <person name="Gainer-Dewar J."/>
            <person name="Goldberg J."/>
            <person name="Griggs A."/>
            <person name="Gujja S."/>
            <person name="Hansen M."/>
            <person name="Howarth C."/>
            <person name="Imamovic A."/>
            <person name="Ireland A."/>
            <person name="Larimer J."/>
            <person name="McCowan C."/>
            <person name="Murphy C."/>
            <person name="Pearson M."/>
            <person name="Poon T.W."/>
            <person name="Priest M."/>
            <person name="Roberts A."/>
            <person name="Saif S."/>
            <person name="Shea T."/>
            <person name="Sisk P."/>
            <person name="Sykes S."/>
            <person name="Wortman J."/>
            <person name="Nusbaum C."/>
            <person name="Birren B."/>
        </authorList>
    </citation>
    <scope>NUCLEOTIDE SEQUENCE [LARGE SCALE GENOMIC DNA]</scope>
    <source>
        <strain evidence="2">maculatus3</strain>
    </source>
</reference>
<accession>A0A182TBG2</accession>
<reference evidence="1" key="2">
    <citation type="submission" date="2020-05" db="UniProtKB">
        <authorList>
            <consortium name="EnsemblMetazoa"/>
        </authorList>
    </citation>
    <scope>IDENTIFICATION</scope>
    <source>
        <strain evidence="1">maculatus3</strain>
    </source>
</reference>
<dbReference type="VEuPathDB" id="VectorBase:AMAM023476"/>
<protein>
    <submittedName>
        <fullName evidence="1">Uncharacterized protein</fullName>
    </submittedName>
</protein>
<evidence type="ECO:0000313" key="2">
    <source>
        <dbReference type="Proteomes" id="UP000075901"/>
    </source>
</evidence>
<sequence>MVCDKLPNRLLLIENCSGDSHVQVIQLVPPPLQREIGPVAPVCRPGLVTTYNVGRNELAKIVCELEANPSNVTFTWKYNTSVSESLDIPASEVLSDRTKSVAHFKPVTEKIFALGQVYG</sequence>
<name>A0A182TBG2_9DIPT</name>
<evidence type="ECO:0000313" key="1">
    <source>
        <dbReference type="EnsemblMetazoa" id="AMAM023476-PA"/>
    </source>
</evidence>
<dbReference type="EnsemblMetazoa" id="AMAM023476-RA">
    <property type="protein sequence ID" value="AMAM023476-PA"/>
    <property type="gene ID" value="AMAM023476"/>
</dbReference>
<dbReference type="AlphaFoldDB" id="A0A182TBG2"/>
<proteinExistence type="predicted"/>